<evidence type="ECO:0000256" key="5">
    <source>
        <dbReference type="SAM" id="Phobius"/>
    </source>
</evidence>
<evidence type="ECO:0000259" key="6">
    <source>
        <dbReference type="Pfam" id="PF04932"/>
    </source>
</evidence>
<feature type="transmembrane region" description="Helical" evidence="5">
    <location>
        <begin position="397"/>
        <end position="417"/>
    </location>
</feature>
<dbReference type="EMBL" id="JBBMEK010000155">
    <property type="protein sequence ID" value="MEQ2365763.1"/>
    <property type="molecule type" value="Genomic_DNA"/>
</dbReference>
<feature type="transmembrane region" description="Helical" evidence="5">
    <location>
        <begin position="72"/>
        <end position="89"/>
    </location>
</feature>
<feature type="transmembrane region" description="Helical" evidence="5">
    <location>
        <begin position="21"/>
        <end position="39"/>
    </location>
</feature>
<dbReference type="InterPro" id="IPR007016">
    <property type="entry name" value="O-antigen_ligase-rel_domated"/>
</dbReference>
<evidence type="ECO:0000256" key="1">
    <source>
        <dbReference type="ARBA" id="ARBA00004141"/>
    </source>
</evidence>
<keyword evidence="2 5" id="KW-0812">Transmembrane</keyword>
<comment type="subcellular location">
    <subcellularLocation>
        <location evidence="1">Membrane</location>
        <topology evidence="1">Multi-pass membrane protein</topology>
    </subcellularLocation>
</comment>
<feature type="transmembrane region" description="Helical" evidence="5">
    <location>
        <begin position="164"/>
        <end position="188"/>
    </location>
</feature>
<feature type="domain" description="O-antigen ligase-related" evidence="6">
    <location>
        <begin position="200"/>
        <end position="354"/>
    </location>
</feature>
<evidence type="ECO:0000313" key="8">
    <source>
        <dbReference type="Proteomes" id="UP001469749"/>
    </source>
</evidence>
<evidence type="ECO:0000256" key="3">
    <source>
        <dbReference type="ARBA" id="ARBA00022989"/>
    </source>
</evidence>
<feature type="transmembrane region" description="Helical" evidence="5">
    <location>
        <begin position="101"/>
        <end position="118"/>
    </location>
</feature>
<protein>
    <submittedName>
        <fullName evidence="7">O-antigen ligase family protein</fullName>
    </submittedName>
</protein>
<feature type="transmembrane region" description="Helical" evidence="5">
    <location>
        <begin position="239"/>
        <end position="262"/>
    </location>
</feature>
<name>A0ABV1B7N6_9FIRM</name>
<keyword evidence="7" id="KW-0436">Ligase</keyword>
<proteinExistence type="predicted"/>
<feature type="transmembrane region" description="Helical" evidence="5">
    <location>
        <begin position="125"/>
        <end position="144"/>
    </location>
</feature>
<dbReference type="GO" id="GO:0016874">
    <property type="term" value="F:ligase activity"/>
    <property type="evidence" value="ECO:0007669"/>
    <property type="project" value="UniProtKB-KW"/>
</dbReference>
<comment type="caution">
    <text evidence="7">The sequence shown here is derived from an EMBL/GenBank/DDBJ whole genome shotgun (WGS) entry which is preliminary data.</text>
</comment>
<dbReference type="PANTHER" id="PTHR37422">
    <property type="entry name" value="TEICHURONIC ACID BIOSYNTHESIS PROTEIN TUAE"/>
    <property type="match status" value="1"/>
</dbReference>
<reference evidence="7 8" key="1">
    <citation type="submission" date="2024-03" db="EMBL/GenBank/DDBJ databases">
        <title>Human intestinal bacterial collection.</title>
        <authorList>
            <person name="Pauvert C."/>
            <person name="Hitch T.C.A."/>
            <person name="Clavel T."/>
        </authorList>
    </citation>
    <scope>NUCLEOTIDE SEQUENCE [LARGE SCALE GENOMIC DNA]</scope>
    <source>
        <strain evidence="7 8">CLA-AA-H190</strain>
    </source>
</reference>
<accession>A0ABV1B7N6</accession>
<dbReference type="Pfam" id="PF04932">
    <property type="entry name" value="Wzy_C"/>
    <property type="match status" value="1"/>
</dbReference>
<evidence type="ECO:0000256" key="2">
    <source>
        <dbReference type="ARBA" id="ARBA00022692"/>
    </source>
</evidence>
<evidence type="ECO:0000313" key="7">
    <source>
        <dbReference type="EMBL" id="MEQ2365763.1"/>
    </source>
</evidence>
<keyword evidence="8" id="KW-1185">Reference proteome</keyword>
<organism evidence="7 8">
    <name type="scientific">Coprococcus intestinihominis</name>
    <dbReference type="NCBI Taxonomy" id="3133154"/>
    <lineage>
        <taxon>Bacteria</taxon>
        <taxon>Bacillati</taxon>
        <taxon>Bacillota</taxon>
        <taxon>Clostridia</taxon>
        <taxon>Lachnospirales</taxon>
        <taxon>Lachnospiraceae</taxon>
        <taxon>Coprococcus</taxon>
    </lineage>
</organism>
<keyword evidence="4 5" id="KW-0472">Membrane</keyword>
<keyword evidence="3 5" id="KW-1133">Transmembrane helix</keyword>
<gene>
    <name evidence="7" type="ORF">WMO25_11745</name>
</gene>
<evidence type="ECO:0000256" key="4">
    <source>
        <dbReference type="ARBA" id="ARBA00023136"/>
    </source>
</evidence>
<feature type="transmembrane region" description="Helical" evidence="5">
    <location>
        <begin position="45"/>
        <end position="63"/>
    </location>
</feature>
<dbReference type="Proteomes" id="UP001469749">
    <property type="component" value="Unassembled WGS sequence"/>
</dbReference>
<dbReference type="RefSeq" id="WP_349085476.1">
    <property type="nucleotide sequence ID" value="NZ_JBBMEK010000155.1"/>
</dbReference>
<dbReference type="PANTHER" id="PTHR37422:SF13">
    <property type="entry name" value="LIPOPOLYSACCHARIDE BIOSYNTHESIS PROTEIN PA4999-RELATED"/>
    <property type="match status" value="1"/>
</dbReference>
<sequence length="443" mass="50260">MITLEELKGIRNVEKIEHGLTIGRTSFLCWIIVAIILLQNGPLNNLPITLLLLLIPTAKGLIFHKPGKCEKVVLFYGVYLLIITLLNFGDNFDPNYTINLFIQYFIIYTCLKFTIVNINAEKFLIFLRNFGLVLSAFCLVEALSKKHIWASILGKGLTEGTTRVVGFFNHPIVCSCFLLITLILTIVFPIRKKRTQVVAIIGVVSAIILTQSRSAWIAAAVVLFIYLLKFHSHRIDRSYLIYGMLAVGIAFMVSIALGYNVAAEIVRFISTRIQGSLEAGEGHIVRIEIILNSFEYWKSHIGDLFFGRGKNYGLLFLKYNPIKKFGTFTWSAAIDNQYITLIHETGLVGLILIFYVIAMAFKRFTTSNKINKIQIAVSLCLIGNAICMFFYEGLNYPVMVLLYMIFIFLSDFQETYVSNIKIEKLEIDDGKKGKEYSDTQRKV</sequence>
<feature type="transmembrane region" description="Helical" evidence="5">
    <location>
        <begin position="338"/>
        <end position="361"/>
    </location>
</feature>
<dbReference type="InterPro" id="IPR051533">
    <property type="entry name" value="WaaL-like"/>
</dbReference>